<sequence>MLPARAHQPVATVKTAIEARNKGLRPTASDKRPNKGWKAVDVSKKAVDNQEAELAAPKYDVMTGCELAMMVPSKQHRKCVASTCEKMNQKRVGDVPPRKGAASSSVSVGGGSKGDDSSVSVVGSSKGDVSCPASAVGNGHGDDDDEGTIGSGAAIVTTTVVGTRSGSTIGLTVGRDRKLFGSTSAPARGFGAAKGLTIDDPSSSSSS</sequence>
<dbReference type="OrthoDB" id="10492333at2759"/>
<proteinExistence type="predicted"/>
<dbReference type="Proteomes" id="UP000037136">
    <property type="component" value="Unassembled WGS sequence"/>
</dbReference>
<reference evidence="2 3" key="1">
    <citation type="journal article" date="2015" name="BMC Genomics">
        <title>Gene expression during zombie ant biting behavior reflects the complexity underlying fungal parasitic behavioral manipulation.</title>
        <authorList>
            <person name="de Bekker C."/>
            <person name="Ohm R.A."/>
            <person name="Loreto R.G."/>
            <person name="Sebastian A."/>
            <person name="Albert I."/>
            <person name="Merrow M."/>
            <person name="Brachmann A."/>
            <person name="Hughes D.P."/>
        </authorList>
    </citation>
    <scope>NUCLEOTIDE SEQUENCE [LARGE SCALE GENOMIC DNA]</scope>
    <source>
        <strain evidence="2 3">SC16a</strain>
    </source>
</reference>
<evidence type="ECO:0000313" key="2">
    <source>
        <dbReference type="EMBL" id="PFH61561.1"/>
    </source>
</evidence>
<feature type="region of interest" description="Disordered" evidence="1">
    <location>
        <begin position="88"/>
        <end position="131"/>
    </location>
</feature>
<feature type="compositionally biased region" description="Low complexity" evidence="1">
    <location>
        <begin position="117"/>
        <end position="130"/>
    </location>
</feature>
<evidence type="ECO:0000256" key="1">
    <source>
        <dbReference type="SAM" id="MobiDB-lite"/>
    </source>
</evidence>
<organism evidence="2 3">
    <name type="scientific">Ophiocordyceps unilateralis</name>
    <name type="common">Zombie-ant fungus</name>
    <name type="synonym">Torrubia unilateralis</name>
    <dbReference type="NCBI Taxonomy" id="268505"/>
    <lineage>
        <taxon>Eukaryota</taxon>
        <taxon>Fungi</taxon>
        <taxon>Dikarya</taxon>
        <taxon>Ascomycota</taxon>
        <taxon>Pezizomycotina</taxon>
        <taxon>Sordariomycetes</taxon>
        <taxon>Hypocreomycetidae</taxon>
        <taxon>Hypocreales</taxon>
        <taxon>Ophiocordycipitaceae</taxon>
        <taxon>Ophiocordyceps</taxon>
    </lineage>
</organism>
<evidence type="ECO:0000313" key="3">
    <source>
        <dbReference type="Proteomes" id="UP000037136"/>
    </source>
</evidence>
<comment type="caution">
    <text evidence="2">The sequence shown here is derived from an EMBL/GenBank/DDBJ whole genome shotgun (WGS) entry which is preliminary data.</text>
</comment>
<feature type="region of interest" description="Disordered" evidence="1">
    <location>
        <begin position="183"/>
        <end position="207"/>
    </location>
</feature>
<dbReference type="EMBL" id="LAZP02000065">
    <property type="protein sequence ID" value="PFH61561.1"/>
    <property type="molecule type" value="Genomic_DNA"/>
</dbReference>
<feature type="compositionally biased region" description="Basic and acidic residues" evidence="1">
    <location>
        <begin position="88"/>
        <end position="97"/>
    </location>
</feature>
<dbReference type="AlphaFoldDB" id="A0A2A9PKK4"/>
<name>A0A2A9PKK4_OPHUN</name>
<reference evidence="2 3" key="2">
    <citation type="journal article" date="2017" name="Sci. Rep.">
        <title>Ant-infecting Ophiocordyceps genomes reveal a high diversity of potential behavioral manipulation genes and a possible major role for enterotoxins.</title>
        <authorList>
            <person name="de Bekker C."/>
            <person name="Ohm R.A."/>
            <person name="Evans H.C."/>
            <person name="Brachmann A."/>
            <person name="Hughes D.P."/>
        </authorList>
    </citation>
    <scope>NUCLEOTIDE SEQUENCE [LARGE SCALE GENOMIC DNA]</scope>
    <source>
        <strain evidence="2 3">SC16a</strain>
    </source>
</reference>
<gene>
    <name evidence="2" type="ORF">XA68_16984</name>
</gene>
<protein>
    <submittedName>
        <fullName evidence="2">Uncharacterized protein</fullName>
    </submittedName>
</protein>
<keyword evidence="3" id="KW-1185">Reference proteome</keyword>
<accession>A0A2A9PKK4</accession>